<dbReference type="Proteomes" id="UP001363151">
    <property type="component" value="Unassembled WGS sequence"/>
</dbReference>
<comment type="caution">
    <text evidence="8">The sequence shown here is derived from an EMBL/GenBank/DDBJ whole genome shotgun (WGS) entry which is preliminary data.</text>
</comment>
<dbReference type="CDD" id="cd20070">
    <property type="entry name" value="5TM_YidC_Alb3"/>
    <property type="match status" value="1"/>
</dbReference>
<evidence type="ECO:0000313" key="9">
    <source>
        <dbReference type="Proteomes" id="UP001363151"/>
    </source>
</evidence>
<dbReference type="InterPro" id="IPR028055">
    <property type="entry name" value="YidC/Oxa/ALB_C"/>
</dbReference>
<protein>
    <submittedName>
        <fullName evidence="8">Membrane insertase</fullName>
    </submittedName>
</protein>
<comment type="subcellular location">
    <subcellularLocation>
        <location evidence="1 5">Membrane</location>
        <topology evidence="1 5">Multi-pass membrane protein</topology>
    </subcellularLocation>
</comment>
<feature type="signal peptide" evidence="6">
    <location>
        <begin position="1"/>
        <end position="15"/>
    </location>
</feature>
<organism evidence="8 9">
    <name type="scientific">Aureococcus anophagefferens</name>
    <name type="common">Harmful bloom alga</name>
    <dbReference type="NCBI Taxonomy" id="44056"/>
    <lineage>
        <taxon>Eukaryota</taxon>
        <taxon>Sar</taxon>
        <taxon>Stramenopiles</taxon>
        <taxon>Ochrophyta</taxon>
        <taxon>Pelagophyceae</taxon>
        <taxon>Pelagomonadales</taxon>
        <taxon>Pelagomonadaceae</taxon>
        <taxon>Aureococcus</taxon>
    </lineage>
</organism>
<evidence type="ECO:0000256" key="6">
    <source>
        <dbReference type="SAM" id="SignalP"/>
    </source>
</evidence>
<evidence type="ECO:0000256" key="1">
    <source>
        <dbReference type="ARBA" id="ARBA00004141"/>
    </source>
</evidence>
<proteinExistence type="inferred from homology"/>
<evidence type="ECO:0000256" key="3">
    <source>
        <dbReference type="ARBA" id="ARBA00022989"/>
    </source>
</evidence>
<dbReference type="Pfam" id="PF02096">
    <property type="entry name" value="60KD_IMP"/>
    <property type="match status" value="1"/>
</dbReference>
<sequence length="399" mass="43387">MVRTLALAAIPAAVALRAPLPAATRPRRSAALRMVDPSLVDAATAFDASAFHSTLELAAIQGRTCVEDASWWCTVQNGVQGAIEGLHDGIHDGLGIKQNSWGISIILFTAFLRTVIYPLNFISYESTERNKALKPYMDKIKDRYGEDQQAVNLATAKLYEMTETNPLAGCLPAIAQIPVFIALYRSVLNLAFDQKIGEGFFFVPNLEGPTYDNGRGIQWLTDNWVDGVPSLGWHDTLAFLALPVALVITQSISMRVLTPPPDPNDKSAQNANRVLKYLPLMIGWFSANVPSGLGLYWMTSNVFSVAGSLGAKAYLKANPPKLDVELRELGLDDESAGVKLPATLEEALVEARVNARPDRTPLRRGVQPIPVFLTVDATAAVANAEDELMIADDVEIMSR</sequence>
<accession>A0ABR1G892</accession>
<dbReference type="InterPro" id="IPR001708">
    <property type="entry name" value="YidC/ALB3/OXA1/COX18"/>
</dbReference>
<comment type="similarity">
    <text evidence="5">Belongs to the OXA1/ALB3/YidC family.</text>
</comment>
<dbReference type="PANTHER" id="PTHR12428:SF14">
    <property type="entry name" value="ALBINO3-LIKE PROTEIN 1, CHLOROPLASTIC"/>
    <property type="match status" value="1"/>
</dbReference>
<evidence type="ECO:0000313" key="8">
    <source>
        <dbReference type="EMBL" id="KAK7249193.1"/>
    </source>
</evidence>
<reference evidence="8 9" key="1">
    <citation type="submission" date="2024-03" db="EMBL/GenBank/DDBJ databases">
        <title>Aureococcus anophagefferens CCMP1851 and Kratosvirus quantuckense: Draft genome of a second virus-susceptible host strain in the model system.</title>
        <authorList>
            <person name="Chase E."/>
            <person name="Truchon A.R."/>
            <person name="Schepens W."/>
            <person name="Wilhelm S.W."/>
        </authorList>
    </citation>
    <scope>NUCLEOTIDE SEQUENCE [LARGE SCALE GENOMIC DNA]</scope>
    <source>
        <strain evidence="8 9">CCMP1851</strain>
    </source>
</reference>
<name>A0ABR1G892_AURAN</name>
<keyword evidence="6" id="KW-0732">Signal</keyword>
<dbReference type="EMBL" id="JBBJCI010000081">
    <property type="protein sequence ID" value="KAK7249193.1"/>
    <property type="molecule type" value="Genomic_DNA"/>
</dbReference>
<keyword evidence="3" id="KW-1133">Transmembrane helix</keyword>
<evidence type="ECO:0000256" key="4">
    <source>
        <dbReference type="ARBA" id="ARBA00023136"/>
    </source>
</evidence>
<gene>
    <name evidence="8" type="primary">ALB3.1</name>
    <name evidence="8" type="ORF">SO694_00046027</name>
</gene>
<dbReference type="NCBIfam" id="TIGR03592">
    <property type="entry name" value="yidC_oxa1_cterm"/>
    <property type="match status" value="1"/>
</dbReference>
<dbReference type="PANTHER" id="PTHR12428">
    <property type="entry name" value="OXA1"/>
    <property type="match status" value="1"/>
</dbReference>
<evidence type="ECO:0000259" key="7">
    <source>
        <dbReference type="Pfam" id="PF02096"/>
    </source>
</evidence>
<evidence type="ECO:0000256" key="2">
    <source>
        <dbReference type="ARBA" id="ARBA00022692"/>
    </source>
</evidence>
<dbReference type="InterPro" id="IPR047196">
    <property type="entry name" value="YidC_ALB_C"/>
</dbReference>
<keyword evidence="9" id="KW-1185">Reference proteome</keyword>
<feature type="chain" id="PRO_5047403423" evidence="6">
    <location>
        <begin position="16"/>
        <end position="399"/>
    </location>
</feature>
<keyword evidence="4" id="KW-0472">Membrane</keyword>
<feature type="domain" description="Membrane insertase YidC/Oxa/ALB C-terminal" evidence="7">
    <location>
        <begin position="101"/>
        <end position="306"/>
    </location>
</feature>
<evidence type="ECO:0000256" key="5">
    <source>
        <dbReference type="RuleBase" id="RU003945"/>
    </source>
</evidence>
<keyword evidence="2 5" id="KW-0812">Transmembrane</keyword>